<evidence type="ECO:0000313" key="2">
    <source>
        <dbReference type="Proteomes" id="UP000091857"/>
    </source>
</evidence>
<organism evidence="1 2">
    <name type="scientific">Manihot esculenta</name>
    <name type="common">Cassava</name>
    <name type="synonym">Jatropha manihot</name>
    <dbReference type="NCBI Taxonomy" id="3983"/>
    <lineage>
        <taxon>Eukaryota</taxon>
        <taxon>Viridiplantae</taxon>
        <taxon>Streptophyta</taxon>
        <taxon>Embryophyta</taxon>
        <taxon>Tracheophyta</taxon>
        <taxon>Spermatophyta</taxon>
        <taxon>Magnoliopsida</taxon>
        <taxon>eudicotyledons</taxon>
        <taxon>Gunneridae</taxon>
        <taxon>Pentapetalae</taxon>
        <taxon>rosids</taxon>
        <taxon>fabids</taxon>
        <taxon>Malpighiales</taxon>
        <taxon>Euphorbiaceae</taxon>
        <taxon>Crotonoideae</taxon>
        <taxon>Manihoteae</taxon>
        <taxon>Manihot</taxon>
    </lineage>
</organism>
<accession>A0ACB7GSL8</accession>
<sequence>MGSDLESELANTQAVSQESPHTKSKKKRKRENTEDILNQESPQTPNEKSKKKKKRVKERSYDGTIPIQNDKPLNKPNEQSPMDVKIEVTYGHSDKTPPIVGYFPSGYKPCKYNVSNNSQEPNQEQNLSQPQPEQPIVKLYRNAQRTKIEKRSNENIDKWKSSERMELVVSPNGYNLDFVGKSYRGEAMAAQFCTYALGVFDKKTKTLKIMPVAGNKIFRLEPKVRGLDTADEEPSVLENEEVSGGNNAEKIMAAGYVTKKSVMQYKKAQALKQGDDPESQRDLGRKIDNVVVNKEALESASAHVARNIPPHNSSATTPQEAYPLNRIILTGEWDFLEDTHKFLQEGAGAMSNAYPTFVRNRIHKLQEIQDEVEKQTLSCIFSYITHLIKFKDLHSLDGLSSAKSHRFPSILRQKFMEMFTPESKRLPSEKIDLLISYVLVLTLYADDFRTNPTDIAKDLRFSPVNLRVHFENLGCKLVRENKLLLATLPVPLKFPIQRQRRRR</sequence>
<dbReference type="Proteomes" id="UP000091857">
    <property type="component" value="Chromosome 11"/>
</dbReference>
<gene>
    <name evidence="1" type="ORF">MANES_11G023100v8</name>
</gene>
<dbReference type="EMBL" id="CM004397">
    <property type="protein sequence ID" value="KAG8643282.1"/>
    <property type="molecule type" value="Genomic_DNA"/>
</dbReference>
<evidence type="ECO:0000313" key="1">
    <source>
        <dbReference type="EMBL" id="KAG8643282.1"/>
    </source>
</evidence>
<protein>
    <submittedName>
        <fullName evidence="1">Uncharacterized protein</fullName>
    </submittedName>
</protein>
<keyword evidence="2" id="KW-1185">Reference proteome</keyword>
<name>A0ACB7GSL8_MANES</name>
<proteinExistence type="predicted"/>
<reference evidence="2" key="1">
    <citation type="journal article" date="2016" name="Nat. Biotechnol.">
        <title>Sequencing wild and cultivated cassava and related species reveals extensive interspecific hybridization and genetic diversity.</title>
        <authorList>
            <person name="Bredeson J.V."/>
            <person name="Lyons J.B."/>
            <person name="Prochnik S.E."/>
            <person name="Wu G.A."/>
            <person name="Ha C.M."/>
            <person name="Edsinger-Gonzales E."/>
            <person name="Grimwood J."/>
            <person name="Schmutz J."/>
            <person name="Rabbi I.Y."/>
            <person name="Egesi C."/>
            <person name="Nauluvula P."/>
            <person name="Lebot V."/>
            <person name="Ndunguru J."/>
            <person name="Mkamilo G."/>
            <person name="Bart R.S."/>
            <person name="Setter T.L."/>
            <person name="Gleadow R.M."/>
            <person name="Kulakow P."/>
            <person name="Ferguson M.E."/>
            <person name="Rounsley S."/>
            <person name="Rokhsar D.S."/>
        </authorList>
    </citation>
    <scope>NUCLEOTIDE SEQUENCE [LARGE SCALE GENOMIC DNA]</scope>
    <source>
        <strain evidence="2">cv. AM560-2</strain>
    </source>
</reference>
<comment type="caution">
    <text evidence="1">The sequence shown here is derived from an EMBL/GenBank/DDBJ whole genome shotgun (WGS) entry which is preliminary data.</text>
</comment>